<keyword evidence="6 11" id="KW-0949">S-adenosyl-L-methionine</keyword>
<keyword evidence="14" id="KW-1185">Reference proteome</keyword>
<evidence type="ECO:0000256" key="3">
    <source>
        <dbReference type="ARBA" id="ARBA00020987"/>
    </source>
</evidence>
<feature type="domain" description="DOT1" evidence="12">
    <location>
        <begin position="1"/>
        <end position="242"/>
    </location>
</feature>
<dbReference type="EC" id="2.1.1.360" evidence="2 11"/>
<dbReference type="GO" id="GO:0000077">
    <property type="term" value="P:DNA damage checkpoint signaling"/>
    <property type="evidence" value="ECO:0007669"/>
    <property type="project" value="TreeGrafter"/>
</dbReference>
<dbReference type="InterPro" id="IPR025789">
    <property type="entry name" value="DOT1_dom"/>
</dbReference>
<keyword evidence="8 11" id="KW-0539">Nucleus</keyword>
<gene>
    <name evidence="13" type="ORF">M422DRAFT_59902</name>
</gene>
<evidence type="ECO:0000256" key="9">
    <source>
        <dbReference type="ARBA" id="ARBA00029821"/>
    </source>
</evidence>
<evidence type="ECO:0000256" key="11">
    <source>
        <dbReference type="RuleBase" id="RU271113"/>
    </source>
</evidence>
<dbReference type="Pfam" id="PF08123">
    <property type="entry name" value="DOT1"/>
    <property type="match status" value="1"/>
</dbReference>
<comment type="similarity">
    <text evidence="11">Belongs to the class I-like SAM-binding methyltransferase superfamily. DOT1 family.</text>
</comment>
<reference evidence="13 14" key="1">
    <citation type="submission" date="2014-06" db="EMBL/GenBank/DDBJ databases">
        <title>Evolutionary Origins and Diversification of the Mycorrhizal Mutualists.</title>
        <authorList>
            <consortium name="DOE Joint Genome Institute"/>
            <consortium name="Mycorrhizal Genomics Consortium"/>
            <person name="Kohler A."/>
            <person name="Kuo A."/>
            <person name="Nagy L.G."/>
            <person name="Floudas D."/>
            <person name="Copeland A."/>
            <person name="Barry K.W."/>
            <person name="Cichocki N."/>
            <person name="Veneault-Fourrey C."/>
            <person name="LaButti K."/>
            <person name="Lindquist E.A."/>
            <person name="Lipzen A."/>
            <person name="Lundell T."/>
            <person name="Morin E."/>
            <person name="Murat C."/>
            <person name="Riley R."/>
            <person name="Ohm R."/>
            <person name="Sun H."/>
            <person name="Tunlid A."/>
            <person name="Henrissat B."/>
            <person name="Grigoriev I.V."/>
            <person name="Hibbett D.S."/>
            <person name="Martin F."/>
        </authorList>
    </citation>
    <scope>NUCLEOTIDE SEQUENCE [LARGE SCALE GENOMIC DNA]</scope>
    <source>
        <strain evidence="13 14">SS14</strain>
    </source>
</reference>
<dbReference type="GO" id="GO:0006281">
    <property type="term" value="P:DNA repair"/>
    <property type="evidence" value="ECO:0007669"/>
    <property type="project" value="TreeGrafter"/>
</dbReference>
<dbReference type="EMBL" id="KN837113">
    <property type="protein sequence ID" value="KIJ45078.1"/>
    <property type="molecule type" value="Genomic_DNA"/>
</dbReference>
<evidence type="ECO:0000256" key="5">
    <source>
        <dbReference type="ARBA" id="ARBA00022679"/>
    </source>
</evidence>
<comment type="function">
    <text evidence="11">Histone methyltransferase that specifically trimethylates histone H3 to form H3K79me3. This methylation is required for telomere silencing and for the pachytene checkpoint during the meiotic cell cycle by allowing the recruitment of RAD9 to double strand breaks. Nucleosomes are preferred as substrate compared to free histone.</text>
</comment>
<evidence type="ECO:0000256" key="1">
    <source>
        <dbReference type="ARBA" id="ARBA00004123"/>
    </source>
</evidence>
<proteinExistence type="inferred from homology"/>
<dbReference type="CDD" id="cd02440">
    <property type="entry name" value="AdoMet_MTases"/>
    <property type="match status" value="1"/>
</dbReference>
<dbReference type="PANTHER" id="PTHR21451:SF0">
    <property type="entry name" value="HISTONE-LYSINE N-METHYLTRANSFERASE, H3 LYSINE-79 SPECIFIC"/>
    <property type="match status" value="1"/>
</dbReference>
<dbReference type="GO" id="GO:0140956">
    <property type="term" value="F:histone H3K79 trimethyltransferase activity"/>
    <property type="evidence" value="ECO:0007669"/>
    <property type="project" value="UniProtKB-EC"/>
</dbReference>
<protein>
    <recommendedName>
        <fullName evidence="3 11">Histone-lysine N-methyltransferase, H3 lysine-79 specific</fullName>
        <ecNumber evidence="2 11">2.1.1.360</ecNumber>
    </recommendedName>
    <alternativeName>
        <fullName evidence="9 11">Histone H3-K79 methyltransferase</fullName>
    </alternativeName>
</protein>
<dbReference type="OrthoDB" id="443402at2759"/>
<evidence type="ECO:0000256" key="6">
    <source>
        <dbReference type="ARBA" id="ARBA00022691"/>
    </source>
</evidence>
<sequence length="256" mass="28675">MRKVFQSWDGVGVPPKIWKTIIDETYQRSVGPNVPLLRKYQAWSSEAYGELETEFVSDIIHYMGLSPSSRFFDMGSGVGTVVLQAALQAGCSASGIEKMEHPANIAKGHSEEFHKRCRMWGVEPGKAELLTGDFTDDVRVHERIVDADVVLCNNWAFSEKLNQQLLNHFLDMKEGAVVVSLRSFIPSNFRLTEHTIGSPAAILRVEERPFSAGSVSWMCGGGVYFINTIDRSMIAAFHERLESEGTSRSRSTRSRR</sequence>
<dbReference type="AlphaFoldDB" id="A0A0C9UQ81"/>
<name>A0A0C9UQ81_SPHS4</name>
<dbReference type="Gene3D" id="3.40.50.150">
    <property type="entry name" value="Vaccinia Virus protein VP39"/>
    <property type="match status" value="1"/>
</dbReference>
<keyword evidence="5 11" id="KW-0808">Transferase</keyword>
<evidence type="ECO:0000256" key="2">
    <source>
        <dbReference type="ARBA" id="ARBA00012190"/>
    </source>
</evidence>
<comment type="miscellaneous">
    <text evidence="11">In contrast to other lysine histone methyltransferases, it does not contain a SET domain, suggesting the existence of another mechanism for methylation of lysine residues of histones.</text>
</comment>
<evidence type="ECO:0000256" key="7">
    <source>
        <dbReference type="ARBA" id="ARBA00022853"/>
    </source>
</evidence>
<organism evidence="13 14">
    <name type="scientific">Sphaerobolus stellatus (strain SS14)</name>
    <dbReference type="NCBI Taxonomy" id="990650"/>
    <lineage>
        <taxon>Eukaryota</taxon>
        <taxon>Fungi</taxon>
        <taxon>Dikarya</taxon>
        <taxon>Basidiomycota</taxon>
        <taxon>Agaricomycotina</taxon>
        <taxon>Agaricomycetes</taxon>
        <taxon>Phallomycetidae</taxon>
        <taxon>Geastrales</taxon>
        <taxon>Sphaerobolaceae</taxon>
        <taxon>Sphaerobolus</taxon>
    </lineage>
</organism>
<dbReference type="FunFam" id="3.40.50.150:FF:000033">
    <property type="entry name" value="Histone-lysine N-methyltransferase, H3 lysine-79 specific"/>
    <property type="match status" value="1"/>
</dbReference>
<evidence type="ECO:0000256" key="8">
    <source>
        <dbReference type="ARBA" id="ARBA00023242"/>
    </source>
</evidence>
<comment type="catalytic activity">
    <reaction evidence="10 11">
        <text>L-lysyl(79)-[histone H3] + 3 S-adenosyl-L-methionine = N(6),N(6),N(6)-trimethyl-L-lysyl(79)-[histone H3] + 3 S-adenosyl-L-homocysteine + 3 H(+)</text>
        <dbReference type="Rhea" id="RHEA:60328"/>
        <dbReference type="Rhea" id="RHEA-COMP:15549"/>
        <dbReference type="Rhea" id="RHEA-COMP:15552"/>
        <dbReference type="ChEBI" id="CHEBI:15378"/>
        <dbReference type="ChEBI" id="CHEBI:29969"/>
        <dbReference type="ChEBI" id="CHEBI:57856"/>
        <dbReference type="ChEBI" id="CHEBI:59789"/>
        <dbReference type="ChEBI" id="CHEBI:61961"/>
        <dbReference type="EC" id="2.1.1.360"/>
    </reaction>
</comment>
<comment type="activity regulation">
    <text evidence="11">Ubiquitination of histone H2B to form H2BK123ub1 is required for efficient DOT1 methyltransferase activity on histone H3.</text>
</comment>
<keyword evidence="7 11" id="KW-0156">Chromatin regulator</keyword>
<dbReference type="GO" id="GO:0005634">
    <property type="term" value="C:nucleus"/>
    <property type="evidence" value="ECO:0007669"/>
    <property type="project" value="UniProtKB-SubCell"/>
</dbReference>
<dbReference type="Proteomes" id="UP000054279">
    <property type="component" value="Unassembled WGS sequence"/>
</dbReference>
<comment type="subcellular location">
    <subcellularLocation>
        <location evidence="1 11">Nucleus</location>
    </subcellularLocation>
</comment>
<evidence type="ECO:0000256" key="4">
    <source>
        <dbReference type="ARBA" id="ARBA00022603"/>
    </source>
</evidence>
<evidence type="ECO:0000256" key="10">
    <source>
        <dbReference type="ARBA" id="ARBA00047770"/>
    </source>
</evidence>
<dbReference type="SUPFAM" id="SSF53335">
    <property type="entry name" value="S-adenosyl-L-methionine-dependent methyltransferases"/>
    <property type="match status" value="1"/>
</dbReference>
<evidence type="ECO:0000313" key="13">
    <source>
        <dbReference type="EMBL" id="KIJ45078.1"/>
    </source>
</evidence>
<keyword evidence="4 11" id="KW-0489">Methyltransferase</keyword>
<evidence type="ECO:0000259" key="12">
    <source>
        <dbReference type="PROSITE" id="PS51569"/>
    </source>
</evidence>
<dbReference type="InterPro" id="IPR030445">
    <property type="entry name" value="H3-K79_meTrfase"/>
</dbReference>
<evidence type="ECO:0000313" key="14">
    <source>
        <dbReference type="Proteomes" id="UP000054279"/>
    </source>
</evidence>
<dbReference type="HOGENOM" id="CLU_095024_0_0_1"/>
<dbReference type="PROSITE" id="PS51569">
    <property type="entry name" value="DOT1"/>
    <property type="match status" value="1"/>
</dbReference>
<dbReference type="InterPro" id="IPR029063">
    <property type="entry name" value="SAM-dependent_MTases_sf"/>
</dbReference>
<dbReference type="PANTHER" id="PTHR21451">
    <property type="entry name" value="HISTONE H3 METHYLTRANSFERASE"/>
    <property type="match status" value="1"/>
</dbReference>
<accession>A0A0C9UQ81</accession>
<dbReference type="GO" id="GO:0032259">
    <property type="term" value="P:methylation"/>
    <property type="evidence" value="ECO:0007669"/>
    <property type="project" value="UniProtKB-KW"/>
</dbReference>